<feature type="non-terminal residue" evidence="1">
    <location>
        <position position="1"/>
    </location>
</feature>
<name>A0A9N9KAG5_9GLOM</name>
<keyword evidence="2" id="KW-1185">Reference proteome</keyword>
<dbReference type="EMBL" id="CAJVPY010055249">
    <property type="protein sequence ID" value="CAG8817440.1"/>
    <property type="molecule type" value="Genomic_DNA"/>
</dbReference>
<evidence type="ECO:0000313" key="1">
    <source>
        <dbReference type="EMBL" id="CAG8817440.1"/>
    </source>
</evidence>
<protein>
    <submittedName>
        <fullName evidence="1">14328_t:CDS:1</fullName>
    </submittedName>
</protein>
<reference evidence="1" key="1">
    <citation type="submission" date="2021-06" db="EMBL/GenBank/DDBJ databases">
        <authorList>
            <person name="Kallberg Y."/>
            <person name="Tangrot J."/>
            <person name="Rosling A."/>
        </authorList>
    </citation>
    <scope>NUCLEOTIDE SEQUENCE</scope>
    <source>
        <strain evidence="1">MA453B</strain>
    </source>
</reference>
<organism evidence="1 2">
    <name type="scientific">Dentiscutata erythropus</name>
    <dbReference type="NCBI Taxonomy" id="1348616"/>
    <lineage>
        <taxon>Eukaryota</taxon>
        <taxon>Fungi</taxon>
        <taxon>Fungi incertae sedis</taxon>
        <taxon>Mucoromycota</taxon>
        <taxon>Glomeromycotina</taxon>
        <taxon>Glomeromycetes</taxon>
        <taxon>Diversisporales</taxon>
        <taxon>Gigasporaceae</taxon>
        <taxon>Dentiscutata</taxon>
    </lineage>
</organism>
<dbReference type="OrthoDB" id="2423144at2759"/>
<gene>
    <name evidence="1" type="ORF">DERYTH_LOCUS26440</name>
</gene>
<dbReference type="AlphaFoldDB" id="A0A9N9KAG5"/>
<dbReference type="Proteomes" id="UP000789405">
    <property type="component" value="Unassembled WGS sequence"/>
</dbReference>
<comment type="caution">
    <text evidence="1">The sequence shown here is derived from an EMBL/GenBank/DDBJ whole genome shotgun (WGS) entry which is preliminary data.</text>
</comment>
<sequence length="70" mass="8016">CIAHAINLVAQDILKYEWADKLIKKCAEIRSLIEQYKIDGGGLKNYSKTRWTTANDTVESVIHLEKVLKK</sequence>
<evidence type="ECO:0000313" key="2">
    <source>
        <dbReference type="Proteomes" id="UP000789405"/>
    </source>
</evidence>
<feature type="non-terminal residue" evidence="1">
    <location>
        <position position="70"/>
    </location>
</feature>
<proteinExistence type="predicted"/>
<accession>A0A9N9KAG5</accession>